<evidence type="ECO:0000256" key="5">
    <source>
        <dbReference type="RuleBase" id="RU003476"/>
    </source>
</evidence>
<dbReference type="RefSeq" id="WP_344557426.1">
    <property type="nucleotide sequence ID" value="NZ_BAAANS010000061.1"/>
</dbReference>
<reference evidence="8" key="1">
    <citation type="journal article" date="2019" name="Int. J. Syst. Evol. Microbiol.">
        <title>The Global Catalogue of Microorganisms (GCM) 10K type strain sequencing project: providing services to taxonomists for standard genome sequencing and annotation.</title>
        <authorList>
            <consortium name="The Broad Institute Genomics Platform"/>
            <consortium name="The Broad Institute Genome Sequencing Center for Infectious Disease"/>
            <person name="Wu L."/>
            <person name="Ma J."/>
        </authorList>
    </citation>
    <scope>NUCLEOTIDE SEQUENCE [LARGE SCALE GENOMIC DNA]</scope>
    <source>
        <strain evidence="8">JCM 14559</strain>
    </source>
</reference>
<organism evidence="7 8">
    <name type="scientific">Kitasatospora saccharophila</name>
    <dbReference type="NCBI Taxonomy" id="407973"/>
    <lineage>
        <taxon>Bacteria</taxon>
        <taxon>Bacillati</taxon>
        <taxon>Actinomycetota</taxon>
        <taxon>Actinomycetes</taxon>
        <taxon>Kitasatosporales</taxon>
        <taxon>Streptomycetaceae</taxon>
        <taxon>Kitasatospora</taxon>
    </lineage>
</organism>
<dbReference type="InterPro" id="IPR015797">
    <property type="entry name" value="NUDIX_hydrolase-like_dom_sf"/>
</dbReference>
<evidence type="ECO:0000256" key="2">
    <source>
        <dbReference type="ARBA" id="ARBA00005582"/>
    </source>
</evidence>
<dbReference type="Gene3D" id="3.90.79.10">
    <property type="entry name" value="Nucleoside Triphosphate Pyrophosphohydrolase"/>
    <property type="match status" value="1"/>
</dbReference>
<dbReference type="InterPro" id="IPR000086">
    <property type="entry name" value="NUDIX_hydrolase_dom"/>
</dbReference>
<evidence type="ECO:0000256" key="1">
    <source>
        <dbReference type="ARBA" id="ARBA00001946"/>
    </source>
</evidence>
<dbReference type="PROSITE" id="PS51462">
    <property type="entry name" value="NUDIX"/>
    <property type="match status" value="1"/>
</dbReference>
<protein>
    <recommendedName>
        <fullName evidence="6">Nudix hydrolase domain-containing protein</fullName>
    </recommendedName>
</protein>
<keyword evidence="4" id="KW-0460">Magnesium</keyword>
<dbReference type="PROSITE" id="PS00893">
    <property type="entry name" value="NUDIX_BOX"/>
    <property type="match status" value="1"/>
</dbReference>
<dbReference type="Proteomes" id="UP001500897">
    <property type="component" value="Unassembled WGS sequence"/>
</dbReference>
<keyword evidence="8" id="KW-1185">Reference proteome</keyword>
<dbReference type="InterPro" id="IPR020084">
    <property type="entry name" value="NUDIX_hydrolase_CS"/>
</dbReference>
<dbReference type="PANTHER" id="PTHR43046:SF12">
    <property type="entry name" value="GDP-MANNOSE MANNOSYL HYDROLASE"/>
    <property type="match status" value="1"/>
</dbReference>
<evidence type="ECO:0000313" key="7">
    <source>
        <dbReference type="EMBL" id="GAA2118166.1"/>
    </source>
</evidence>
<sequence length="163" mass="17617">MAHATSRLSVGVIAHDLATGKIALVHYAKRSWTPEPAWTFPGGKVEPGEEITCAAVRELYEESGLIAQPSALRLVHTIHAKEGWDGLGSFVLFTFTTTEFTGELTNTEPDKHLEVRWHPAADPLPAPMFPTSEAAVRAYLDGGPAYSTHGFDHTPGPYAPARA</sequence>
<dbReference type="Pfam" id="PF00293">
    <property type="entry name" value="NUDIX"/>
    <property type="match status" value="1"/>
</dbReference>
<accession>A0ABP5JNY4</accession>
<dbReference type="SUPFAM" id="SSF55811">
    <property type="entry name" value="Nudix"/>
    <property type="match status" value="1"/>
</dbReference>
<feature type="domain" description="Nudix hydrolase" evidence="6">
    <location>
        <begin position="5"/>
        <end position="140"/>
    </location>
</feature>
<gene>
    <name evidence="7" type="ORF">GCM10009759_65220</name>
</gene>
<evidence type="ECO:0000259" key="6">
    <source>
        <dbReference type="PROSITE" id="PS51462"/>
    </source>
</evidence>
<name>A0ABP5JNY4_9ACTN</name>
<dbReference type="InterPro" id="IPR020476">
    <property type="entry name" value="Nudix_hydrolase"/>
</dbReference>
<proteinExistence type="inferred from homology"/>
<dbReference type="PANTHER" id="PTHR43046">
    <property type="entry name" value="GDP-MANNOSE MANNOSYL HYDROLASE"/>
    <property type="match status" value="1"/>
</dbReference>
<comment type="cofactor">
    <cofactor evidence="1">
        <name>Mg(2+)</name>
        <dbReference type="ChEBI" id="CHEBI:18420"/>
    </cofactor>
</comment>
<keyword evidence="3 5" id="KW-0378">Hydrolase</keyword>
<evidence type="ECO:0000313" key="8">
    <source>
        <dbReference type="Proteomes" id="UP001500897"/>
    </source>
</evidence>
<dbReference type="PRINTS" id="PR00502">
    <property type="entry name" value="NUDIXFAMILY"/>
</dbReference>
<evidence type="ECO:0000256" key="4">
    <source>
        <dbReference type="ARBA" id="ARBA00022842"/>
    </source>
</evidence>
<comment type="similarity">
    <text evidence="2 5">Belongs to the Nudix hydrolase family.</text>
</comment>
<evidence type="ECO:0000256" key="3">
    <source>
        <dbReference type="ARBA" id="ARBA00022801"/>
    </source>
</evidence>
<dbReference type="EMBL" id="BAAANS010000061">
    <property type="protein sequence ID" value="GAA2118166.1"/>
    <property type="molecule type" value="Genomic_DNA"/>
</dbReference>
<comment type="caution">
    <text evidence="7">The sequence shown here is derived from an EMBL/GenBank/DDBJ whole genome shotgun (WGS) entry which is preliminary data.</text>
</comment>